<keyword evidence="2" id="KW-1185">Reference proteome</keyword>
<reference evidence="2" key="1">
    <citation type="journal article" date="2023" name="G3 (Bethesda)">
        <title>Genome assembly and association tests identify interacting loci associated with vigor, precocity, and sex in interspecific pistachio rootstocks.</title>
        <authorList>
            <person name="Palmer W."/>
            <person name="Jacygrad E."/>
            <person name="Sagayaradj S."/>
            <person name="Cavanaugh K."/>
            <person name="Han R."/>
            <person name="Bertier L."/>
            <person name="Beede B."/>
            <person name="Kafkas S."/>
            <person name="Golino D."/>
            <person name="Preece J."/>
            <person name="Michelmore R."/>
        </authorList>
    </citation>
    <scope>NUCLEOTIDE SEQUENCE [LARGE SCALE GENOMIC DNA]</scope>
</reference>
<evidence type="ECO:0000313" key="1">
    <source>
        <dbReference type="EMBL" id="KAJ0088716.1"/>
    </source>
</evidence>
<comment type="caution">
    <text evidence="1">The sequence shown here is derived from an EMBL/GenBank/DDBJ whole genome shotgun (WGS) entry which is preliminary data.</text>
</comment>
<gene>
    <name evidence="1" type="ORF">Patl1_31544</name>
</gene>
<sequence length="385" mass="43053">MVQETKQFTIIVTFLTMFLFSFQLFPIVICDTRPIPSNDLKLNKWIDYNVKKFKEGKSKLPQMNSNLDGVQMNSNLDDVLAVAEAGVKVITVKRDGSGNFWTVTDAINSIPKGNTNRVIIKIGRGWYWEKVTIDRSKRFITLYGEDPKDMPQIIFNGTAAQYGTMNSATVAVESDYFVAVNIIFLNSAPMPDGKRVGAQAVAMRISGDKATFDNCKFIGYQDTLCDDRGKHIFRNCYIEGTMDFIFGNGQSQYLNTAIRSISNGVGFITAHARENETEESGFVFVQCSITGTGKAELGRAWKQSSRVIYAYTYMDSLILGKGWSDGMTDNEHKPVYYGEYKCYGPGASSSDRAKFVKILSDGEAKPFLSISFLDGNKWILPPLKM</sequence>
<proteinExistence type="predicted"/>
<organism evidence="1 2">
    <name type="scientific">Pistacia atlantica</name>
    <dbReference type="NCBI Taxonomy" id="434234"/>
    <lineage>
        <taxon>Eukaryota</taxon>
        <taxon>Viridiplantae</taxon>
        <taxon>Streptophyta</taxon>
        <taxon>Embryophyta</taxon>
        <taxon>Tracheophyta</taxon>
        <taxon>Spermatophyta</taxon>
        <taxon>Magnoliopsida</taxon>
        <taxon>eudicotyledons</taxon>
        <taxon>Gunneridae</taxon>
        <taxon>Pentapetalae</taxon>
        <taxon>rosids</taxon>
        <taxon>malvids</taxon>
        <taxon>Sapindales</taxon>
        <taxon>Anacardiaceae</taxon>
        <taxon>Pistacia</taxon>
    </lineage>
</organism>
<dbReference type="EMBL" id="CM047905">
    <property type="protein sequence ID" value="KAJ0088716.1"/>
    <property type="molecule type" value="Genomic_DNA"/>
</dbReference>
<protein>
    <submittedName>
        <fullName evidence="1">Uncharacterized protein</fullName>
    </submittedName>
</protein>
<name>A0ACC1APV6_9ROSI</name>
<accession>A0ACC1APV6</accession>
<evidence type="ECO:0000313" key="2">
    <source>
        <dbReference type="Proteomes" id="UP001164250"/>
    </source>
</evidence>
<dbReference type="Proteomes" id="UP001164250">
    <property type="component" value="Chromosome 9"/>
</dbReference>